<sequence length="240" mass="26193">MQLALYSALFLSLASSSLAYLVNFPNGNNNENWHGKYKSQRVSWSRVDTDAKDFAVVLTRNGLNIDTLAWNVNGGSDGGSTWVRPPHGGFPVGEHYRVNLVKSANEPNTIYAQSNEFTIYAFAFSTTLLLSLVSSSLAYLVTAPNGDANKNWNGASSPQTVSWTRVDTDAATFNIVLTNVDRAILPSDQVLAKQVNGQKLQTKVFPPRGGFPTGSHFRINLVSTQDGSIYAQSNEFTISH</sequence>
<reference evidence="4" key="1">
    <citation type="submission" date="2022-07" db="EMBL/GenBank/DDBJ databases">
        <title>Genome Sequence of Leucocoprinus birnbaumii.</title>
        <authorList>
            <person name="Buettner E."/>
        </authorList>
    </citation>
    <scope>NUCLEOTIDE SEQUENCE</scope>
    <source>
        <strain evidence="4">VT141</strain>
    </source>
</reference>
<gene>
    <name evidence="4" type="ORF">NP233_g8143</name>
</gene>
<feature type="domain" description="Yeast cell wall synthesis Kre9/Knh1-like N-terminal" evidence="3">
    <location>
        <begin position="30"/>
        <end position="119"/>
    </location>
</feature>
<feature type="domain" description="Yeast cell wall synthesis Kre9/Knh1-like N-terminal" evidence="3">
    <location>
        <begin position="149"/>
        <end position="238"/>
    </location>
</feature>
<evidence type="ECO:0000313" key="4">
    <source>
        <dbReference type="EMBL" id="KAJ3564667.1"/>
    </source>
</evidence>
<proteinExistence type="predicted"/>
<dbReference type="Proteomes" id="UP001213000">
    <property type="component" value="Unassembled WGS sequence"/>
</dbReference>
<feature type="chain" id="PRO_5041959380" description="Yeast cell wall synthesis Kre9/Knh1-like N-terminal domain-containing protein" evidence="2">
    <location>
        <begin position="20"/>
        <end position="240"/>
    </location>
</feature>
<dbReference type="PANTHER" id="PTHR35185:SF1">
    <property type="entry name" value="UPF0619 GPI-ANCHORED MEMBRANE PROTEIN C1322.10"/>
    <property type="match status" value="1"/>
</dbReference>
<dbReference type="PANTHER" id="PTHR35185">
    <property type="entry name" value="SERINE/THREONINE-RICH PROTEIN ADG2-RELATED"/>
    <property type="match status" value="1"/>
</dbReference>
<organism evidence="4 5">
    <name type="scientific">Leucocoprinus birnbaumii</name>
    <dbReference type="NCBI Taxonomy" id="56174"/>
    <lineage>
        <taxon>Eukaryota</taxon>
        <taxon>Fungi</taxon>
        <taxon>Dikarya</taxon>
        <taxon>Basidiomycota</taxon>
        <taxon>Agaricomycotina</taxon>
        <taxon>Agaricomycetes</taxon>
        <taxon>Agaricomycetidae</taxon>
        <taxon>Agaricales</taxon>
        <taxon>Agaricineae</taxon>
        <taxon>Agaricaceae</taxon>
        <taxon>Leucocoprinus</taxon>
    </lineage>
</organism>
<keyword evidence="1 2" id="KW-0732">Signal</keyword>
<feature type="signal peptide" evidence="2">
    <location>
        <begin position="1"/>
        <end position="19"/>
    </location>
</feature>
<evidence type="ECO:0000259" key="3">
    <source>
        <dbReference type="Pfam" id="PF10342"/>
    </source>
</evidence>
<evidence type="ECO:0000256" key="2">
    <source>
        <dbReference type="SAM" id="SignalP"/>
    </source>
</evidence>
<accession>A0AAD5VMV9</accession>
<dbReference type="InterPro" id="IPR018466">
    <property type="entry name" value="Kre9/Knh1-like_N"/>
</dbReference>
<dbReference type="AlphaFoldDB" id="A0AAD5VMV9"/>
<name>A0AAD5VMV9_9AGAR</name>
<dbReference type="Pfam" id="PF10342">
    <property type="entry name" value="Kre9_KNH"/>
    <property type="match status" value="2"/>
</dbReference>
<protein>
    <recommendedName>
        <fullName evidence="3">Yeast cell wall synthesis Kre9/Knh1-like N-terminal domain-containing protein</fullName>
    </recommendedName>
</protein>
<evidence type="ECO:0000313" key="5">
    <source>
        <dbReference type="Proteomes" id="UP001213000"/>
    </source>
</evidence>
<keyword evidence="5" id="KW-1185">Reference proteome</keyword>
<evidence type="ECO:0000256" key="1">
    <source>
        <dbReference type="ARBA" id="ARBA00022729"/>
    </source>
</evidence>
<dbReference type="EMBL" id="JANIEX010000640">
    <property type="protein sequence ID" value="KAJ3564667.1"/>
    <property type="molecule type" value="Genomic_DNA"/>
</dbReference>
<dbReference type="InterPro" id="IPR052479">
    <property type="entry name" value="GPI-anchor_Adhesion_Reg"/>
</dbReference>
<comment type="caution">
    <text evidence="4">The sequence shown here is derived from an EMBL/GenBank/DDBJ whole genome shotgun (WGS) entry which is preliminary data.</text>
</comment>